<comment type="similarity">
    <text evidence="5">Belongs to the major facilitator superfamily. CAR1 family.</text>
</comment>
<dbReference type="GO" id="GO:0016020">
    <property type="term" value="C:membrane"/>
    <property type="evidence" value="ECO:0007669"/>
    <property type="project" value="UniProtKB-SubCell"/>
</dbReference>
<dbReference type="RefSeq" id="XP_018034512.1">
    <property type="nucleotide sequence ID" value="XM_018187805.1"/>
</dbReference>
<feature type="transmembrane region" description="Helical" evidence="6">
    <location>
        <begin position="175"/>
        <end position="197"/>
    </location>
</feature>
<reference evidence="8 9" key="1">
    <citation type="submission" date="2016-05" db="EMBL/GenBank/DDBJ databases">
        <title>Comparative analysis of secretome profiles of manganese(II)-oxidizing ascomycete fungi.</title>
        <authorList>
            <consortium name="DOE Joint Genome Institute"/>
            <person name="Zeiner C.A."/>
            <person name="Purvine S.O."/>
            <person name="Zink E.M."/>
            <person name="Wu S."/>
            <person name="Pasa-Tolic L."/>
            <person name="Chaput D.L."/>
            <person name="Haridas S."/>
            <person name="Grigoriev I.V."/>
            <person name="Santelli C.M."/>
            <person name="Hansel C.M."/>
        </authorList>
    </citation>
    <scope>NUCLEOTIDE SEQUENCE [LARGE SCALE GENOMIC DNA]</scope>
    <source>
        <strain evidence="8 9">AP3s5-JAC2a</strain>
    </source>
</reference>
<dbReference type="STRING" id="1460663.A0A177CBJ7"/>
<dbReference type="Proteomes" id="UP000077069">
    <property type="component" value="Unassembled WGS sequence"/>
</dbReference>
<evidence type="ECO:0000256" key="3">
    <source>
        <dbReference type="ARBA" id="ARBA00022989"/>
    </source>
</evidence>
<dbReference type="FunFam" id="1.20.1250.20:FF:000509">
    <property type="entry name" value="MFS general substrate transporter"/>
    <property type="match status" value="1"/>
</dbReference>
<evidence type="ECO:0000259" key="7">
    <source>
        <dbReference type="PROSITE" id="PS50850"/>
    </source>
</evidence>
<comment type="subcellular location">
    <subcellularLocation>
        <location evidence="1">Membrane</location>
        <topology evidence="1">Multi-pass membrane protein</topology>
    </subcellularLocation>
</comment>
<organism evidence="8 9">
    <name type="scientific">Paraphaeosphaeria sporulosa</name>
    <dbReference type="NCBI Taxonomy" id="1460663"/>
    <lineage>
        <taxon>Eukaryota</taxon>
        <taxon>Fungi</taxon>
        <taxon>Dikarya</taxon>
        <taxon>Ascomycota</taxon>
        <taxon>Pezizomycotina</taxon>
        <taxon>Dothideomycetes</taxon>
        <taxon>Pleosporomycetidae</taxon>
        <taxon>Pleosporales</taxon>
        <taxon>Massarineae</taxon>
        <taxon>Didymosphaeriaceae</taxon>
        <taxon>Paraphaeosphaeria</taxon>
    </lineage>
</organism>
<dbReference type="InParanoid" id="A0A177CBJ7"/>
<dbReference type="EMBL" id="KV441554">
    <property type="protein sequence ID" value="OAG04147.1"/>
    <property type="molecule type" value="Genomic_DNA"/>
</dbReference>
<evidence type="ECO:0000313" key="8">
    <source>
        <dbReference type="EMBL" id="OAG04147.1"/>
    </source>
</evidence>
<feature type="transmembrane region" description="Helical" evidence="6">
    <location>
        <begin position="416"/>
        <end position="436"/>
    </location>
</feature>
<dbReference type="InterPro" id="IPR036259">
    <property type="entry name" value="MFS_trans_sf"/>
</dbReference>
<protein>
    <submittedName>
        <fullName evidence="8">Major facilitator superfamily transporter</fullName>
    </submittedName>
</protein>
<feature type="transmembrane region" description="Helical" evidence="6">
    <location>
        <begin position="203"/>
        <end position="225"/>
    </location>
</feature>
<feature type="transmembrane region" description="Helical" evidence="6">
    <location>
        <begin position="141"/>
        <end position="163"/>
    </location>
</feature>
<dbReference type="InterPro" id="IPR020846">
    <property type="entry name" value="MFS_dom"/>
</dbReference>
<feature type="transmembrane region" description="Helical" evidence="6">
    <location>
        <begin position="314"/>
        <end position="336"/>
    </location>
</feature>
<keyword evidence="3 6" id="KW-1133">Transmembrane helix</keyword>
<keyword evidence="4 6" id="KW-0472">Membrane</keyword>
<dbReference type="AlphaFoldDB" id="A0A177CBJ7"/>
<accession>A0A177CBJ7</accession>
<evidence type="ECO:0000256" key="2">
    <source>
        <dbReference type="ARBA" id="ARBA00022692"/>
    </source>
</evidence>
<evidence type="ECO:0000256" key="4">
    <source>
        <dbReference type="ARBA" id="ARBA00023136"/>
    </source>
</evidence>
<keyword evidence="2 6" id="KW-0812">Transmembrane</keyword>
<dbReference type="OrthoDB" id="5296287at2759"/>
<feature type="domain" description="Major facilitator superfamily (MFS) profile" evidence="7">
    <location>
        <begin position="49"/>
        <end position="477"/>
    </location>
</feature>
<evidence type="ECO:0000313" key="9">
    <source>
        <dbReference type="Proteomes" id="UP000077069"/>
    </source>
</evidence>
<evidence type="ECO:0000256" key="5">
    <source>
        <dbReference type="ARBA" id="ARBA00038347"/>
    </source>
</evidence>
<proteinExistence type="inferred from homology"/>
<feature type="transmembrane region" description="Helical" evidence="6">
    <location>
        <begin position="384"/>
        <end position="404"/>
    </location>
</feature>
<keyword evidence="9" id="KW-1185">Reference proteome</keyword>
<dbReference type="PANTHER" id="PTHR23502">
    <property type="entry name" value="MAJOR FACILITATOR SUPERFAMILY"/>
    <property type="match status" value="1"/>
</dbReference>
<dbReference type="Pfam" id="PF07690">
    <property type="entry name" value="MFS_1"/>
    <property type="match status" value="1"/>
</dbReference>
<feature type="transmembrane region" description="Helical" evidence="6">
    <location>
        <begin position="356"/>
        <end position="378"/>
    </location>
</feature>
<feature type="transmembrane region" description="Helical" evidence="6">
    <location>
        <begin position="47"/>
        <end position="71"/>
    </location>
</feature>
<dbReference type="PANTHER" id="PTHR23502:SF163">
    <property type="entry name" value="MAJOR FACILITATOR SUPERFAMILY (MFS) PROFILE DOMAIN-CONTAINING PROTEIN"/>
    <property type="match status" value="1"/>
</dbReference>
<dbReference type="SUPFAM" id="SSF103473">
    <property type="entry name" value="MFS general substrate transporter"/>
    <property type="match status" value="1"/>
</dbReference>
<evidence type="ECO:0000256" key="6">
    <source>
        <dbReference type="SAM" id="Phobius"/>
    </source>
</evidence>
<gene>
    <name evidence="8" type="ORF">CC84DRAFT_889097</name>
</gene>
<dbReference type="InterPro" id="IPR011701">
    <property type="entry name" value="MFS"/>
</dbReference>
<evidence type="ECO:0000256" key="1">
    <source>
        <dbReference type="ARBA" id="ARBA00004141"/>
    </source>
</evidence>
<dbReference type="GO" id="GO:0022857">
    <property type="term" value="F:transmembrane transporter activity"/>
    <property type="evidence" value="ECO:0007669"/>
    <property type="project" value="InterPro"/>
</dbReference>
<name>A0A177CBJ7_9PLEO</name>
<dbReference type="GeneID" id="28771291"/>
<sequence length="487" mass="52457">MTVDEQQPLLASIPETLQDGIKHTGVILDFEEGDIENPREWPVAYKWAMVSLLAFTAFTVTFTCISVVPVANTIVDELSNHTAGPSVSALLVTIWELGEATGPFLIAPLSEIYGRYPVMNACNILFISASLLAAVSESTALFIGARALTGAAVATNVLGPAIIGDIFDNEKRGSAMSLLMLAPLLGGAIGPACGGIIAQTLGWRTVLLIATALALTCEIAFVTCFRETYKMVILKRKVMHIQEEANQEISGATKDEAGHRLWYAIKRPFTVLFGSSVLLAMSLFGSVLFSYFYVLSTTLPGILEDRYGFSPSQIGSSFLCFSVGSFVSVLVCNSSLDRIYIRLRDRSSSKKGRPEYRLPLAITGGILLPFTVLAYGWIAQLQLPAALLLLSVGLMGSTLLMTMVPLSAYVVDACGLYSASALTGVIVTRCLMGTFLPLAAGPLAEELGYGLAFTLLSLLSLALAPIPMLVFRYGERWRQRSEFTRDA</sequence>
<dbReference type="PROSITE" id="PS50850">
    <property type="entry name" value="MFS"/>
    <property type="match status" value="1"/>
</dbReference>
<dbReference type="Gene3D" id="1.20.1250.20">
    <property type="entry name" value="MFS general substrate transporter like domains"/>
    <property type="match status" value="1"/>
</dbReference>
<feature type="transmembrane region" description="Helical" evidence="6">
    <location>
        <begin position="269"/>
        <end position="294"/>
    </location>
</feature>
<feature type="transmembrane region" description="Helical" evidence="6">
    <location>
        <begin position="448"/>
        <end position="471"/>
    </location>
</feature>